<dbReference type="PANTHER" id="PTHR23028:SF53">
    <property type="entry name" value="ACYL_TRANSF_3 DOMAIN-CONTAINING PROTEIN"/>
    <property type="match status" value="1"/>
</dbReference>
<feature type="transmembrane region" description="Helical" evidence="1">
    <location>
        <begin position="300"/>
        <end position="317"/>
    </location>
</feature>
<protein>
    <submittedName>
        <fullName evidence="5">Acyl_transf_3 domain-containing protein</fullName>
    </submittedName>
</protein>
<feature type="transmembrane region" description="Helical" evidence="1">
    <location>
        <begin position="130"/>
        <end position="154"/>
    </location>
</feature>
<evidence type="ECO:0000256" key="1">
    <source>
        <dbReference type="SAM" id="Phobius"/>
    </source>
</evidence>
<keyword evidence="4" id="KW-1185">Reference proteome</keyword>
<dbReference type="GO" id="GO:0016020">
    <property type="term" value="C:membrane"/>
    <property type="evidence" value="ECO:0007669"/>
    <property type="project" value="TreeGrafter"/>
</dbReference>
<feature type="domain" description="SGNH" evidence="3">
    <location>
        <begin position="431"/>
        <end position="563"/>
    </location>
</feature>
<organism evidence="4 5">
    <name type="scientific">Steinernema glaseri</name>
    <dbReference type="NCBI Taxonomy" id="37863"/>
    <lineage>
        <taxon>Eukaryota</taxon>
        <taxon>Metazoa</taxon>
        <taxon>Ecdysozoa</taxon>
        <taxon>Nematoda</taxon>
        <taxon>Chromadorea</taxon>
        <taxon>Rhabditida</taxon>
        <taxon>Tylenchina</taxon>
        <taxon>Panagrolaimomorpha</taxon>
        <taxon>Strongyloidoidea</taxon>
        <taxon>Steinernematidae</taxon>
        <taxon>Steinernema</taxon>
    </lineage>
</organism>
<keyword evidence="1" id="KW-0472">Membrane</keyword>
<dbReference type="GO" id="GO:0000271">
    <property type="term" value="P:polysaccharide biosynthetic process"/>
    <property type="evidence" value="ECO:0007669"/>
    <property type="project" value="TreeGrafter"/>
</dbReference>
<feature type="domain" description="Acyltransferase 3" evidence="2">
    <location>
        <begin position="8"/>
        <end position="311"/>
    </location>
</feature>
<dbReference type="InterPro" id="IPR050879">
    <property type="entry name" value="Acyltransferase_3"/>
</dbReference>
<feature type="transmembrane region" description="Helical" evidence="1">
    <location>
        <begin position="268"/>
        <end position="288"/>
    </location>
</feature>
<accession>A0A1I8AHH6</accession>
<feature type="transmembrane region" description="Helical" evidence="1">
    <location>
        <begin position="73"/>
        <end position="93"/>
    </location>
</feature>
<evidence type="ECO:0000313" key="4">
    <source>
        <dbReference type="Proteomes" id="UP000095287"/>
    </source>
</evidence>
<sequence>MSRGRRVDLQGVRGYAILLVVLFHLWPKEFPNGFVGVDIFFVLSGFFMSSHYGQRTVDLKSHLEFYSRRVCRLHPMYFLIFPPTLWFATRYFVDDDFDSLRNELEWAVLFMRNIKGLFEWRDYFTRVETISYFVHTWSLCCEMQYYLVAPILFFFERRRNLFGTLVLVSVSATSLLLHVFLTGSWSYEMLPSRLWQFQCGYLAFRLKNLGSPLSAHVSTFLLHFFFLPFPVPQVVARVLGSALAVILISQHSKTSSSSALLTNKFVTYLGDISYVWYLSHWIVKVFIYYTSADMHFSEKVQIVIISLAVSIFVHHTLEKPLLRDRFSSLLFTVLCLATTAYFFYLAPRDSDRFFTMNNYPCSTAQPNTYWANWTYINPCAPYSERVKQAIKVNALYKLKNWYPPHYRAPNESDYKCEAEFWNWQGHVDGNGTLKVLVIGNSYAVKMIPAVLTVLEGKYAVVENFMFSGCEPLINEDVGEGCCAQLTRFMFKKTREMKPDLLFLIHRYRSAFSEVPFDRKNDSLVYIANERLARLQKHTKQIFISGSMPMFDRGIGPEVARRLKMELSLESLFFTRDVRHKTCLSIIYRLLSRSMRDSTKRRTFVSLHLTVSNVGL</sequence>
<dbReference type="InterPro" id="IPR043968">
    <property type="entry name" value="SGNH"/>
</dbReference>
<feature type="transmembrane region" description="Helical" evidence="1">
    <location>
        <begin position="329"/>
        <end position="346"/>
    </location>
</feature>
<dbReference type="WBParaSite" id="L893_g5834.t2">
    <property type="protein sequence ID" value="L893_g5834.t2"/>
    <property type="gene ID" value="L893_g5834"/>
</dbReference>
<name>A0A1I8AHH6_9BILA</name>
<dbReference type="Pfam" id="PF19040">
    <property type="entry name" value="SGNH"/>
    <property type="match status" value="1"/>
</dbReference>
<reference evidence="5" key="1">
    <citation type="submission" date="2016-11" db="UniProtKB">
        <authorList>
            <consortium name="WormBaseParasite"/>
        </authorList>
    </citation>
    <scope>IDENTIFICATION</scope>
</reference>
<dbReference type="Proteomes" id="UP000095287">
    <property type="component" value="Unplaced"/>
</dbReference>
<keyword evidence="1" id="KW-0812">Transmembrane</keyword>
<keyword evidence="1" id="KW-1133">Transmembrane helix</keyword>
<feature type="transmembrane region" description="Helical" evidence="1">
    <location>
        <begin position="220"/>
        <end position="248"/>
    </location>
</feature>
<evidence type="ECO:0000259" key="3">
    <source>
        <dbReference type="Pfam" id="PF19040"/>
    </source>
</evidence>
<dbReference type="AlphaFoldDB" id="A0A1I8AHH6"/>
<feature type="transmembrane region" description="Helical" evidence="1">
    <location>
        <begin position="33"/>
        <end position="52"/>
    </location>
</feature>
<feature type="transmembrane region" description="Helical" evidence="1">
    <location>
        <begin position="12"/>
        <end position="27"/>
    </location>
</feature>
<feature type="transmembrane region" description="Helical" evidence="1">
    <location>
        <begin position="161"/>
        <end position="181"/>
    </location>
</feature>
<dbReference type="InterPro" id="IPR002656">
    <property type="entry name" value="Acyl_transf_3_dom"/>
</dbReference>
<evidence type="ECO:0000313" key="5">
    <source>
        <dbReference type="WBParaSite" id="L893_g5834.t2"/>
    </source>
</evidence>
<dbReference type="PANTHER" id="PTHR23028">
    <property type="entry name" value="ACETYLTRANSFERASE"/>
    <property type="match status" value="1"/>
</dbReference>
<evidence type="ECO:0000259" key="2">
    <source>
        <dbReference type="Pfam" id="PF01757"/>
    </source>
</evidence>
<proteinExistence type="predicted"/>
<dbReference type="GO" id="GO:0016747">
    <property type="term" value="F:acyltransferase activity, transferring groups other than amino-acyl groups"/>
    <property type="evidence" value="ECO:0007669"/>
    <property type="project" value="InterPro"/>
</dbReference>
<dbReference type="Pfam" id="PF01757">
    <property type="entry name" value="Acyl_transf_3"/>
    <property type="match status" value="1"/>
</dbReference>